<gene>
    <name evidence="3" type="ORF">LCOR_10185.1</name>
</gene>
<organism evidence="3 4">
    <name type="scientific">Lichtheimia corymbifera JMRC:FSU:9682</name>
    <dbReference type="NCBI Taxonomy" id="1263082"/>
    <lineage>
        <taxon>Eukaryota</taxon>
        <taxon>Fungi</taxon>
        <taxon>Fungi incertae sedis</taxon>
        <taxon>Mucoromycota</taxon>
        <taxon>Mucoromycotina</taxon>
        <taxon>Mucoromycetes</taxon>
        <taxon>Mucorales</taxon>
        <taxon>Lichtheimiaceae</taxon>
        <taxon>Lichtheimia</taxon>
    </lineage>
</organism>
<dbReference type="InterPro" id="IPR010730">
    <property type="entry name" value="HET"/>
</dbReference>
<dbReference type="PANTHER" id="PTHR24148">
    <property type="entry name" value="ANKYRIN REPEAT DOMAIN-CONTAINING PROTEIN 39 HOMOLOG-RELATED"/>
    <property type="match status" value="1"/>
</dbReference>
<evidence type="ECO:0000313" key="3">
    <source>
        <dbReference type="EMBL" id="CDH59366.1"/>
    </source>
</evidence>
<accession>A0A068SDL5</accession>
<keyword evidence="4" id="KW-1185">Reference proteome</keyword>
<dbReference type="EMBL" id="CBTN010000069">
    <property type="protein sequence ID" value="CDH59366.1"/>
    <property type="molecule type" value="Genomic_DNA"/>
</dbReference>
<feature type="region of interest" description="Disordered" evidence="1">
    <location>
        <begin position="1"/>
        <end position="31"/>
    </location>
</feature>
<evidence type="ECO:0000313" key="4">
    <source>
        <dbReference type="Proteomes" id="UP000027586"/>
    </source>
</evidence>
<dbReference type="VEuPathDB" id="FungiDB:LCOR_10185.1"/>
<name>A0A068SDL5_9FUNG</name>
<evidence type="ECO:0000259" key="2">
    <source>
        <dbReference type="Pfam" id="PF06985"/>
    </source>
</evidence>
<evidence type="ECO:0000256" key="1">
    <source>
        <dbReference type="SAM" id="MobiDB-lite"/>
    </source>
</evidence>
<dbReference type="AlphaFoldDB" id="A0A068SDL5"/>
<sequence>MTYDESTTSDDENISDDESTSEEEESIETKQARRDALLRRYQRGIGLLDHPNFLLLYVPDDGNKMRLVKPASDSYHRERIIQMLDEDDNCLLPHYALSHLWGTSKVNRHLWEEVGDYVDDENGDPAEPVSMRPEKRNALLTLLDNYPDSYWWIDVLCARSDTPLGIMGDIYACCYLCYAMVDCEPELITRIRSVMRRMPRGSFQTRHSRWTKDFLKEAHQLVIDTFYQCSWWKRVWTWQEAVLPVEVLFIPETFTELSDNVILSIHELDDLTSDGWFAYEEMMNDYEWTMDERLSDEEGELINVTIHSISFQTSTSLVPYVDDSEGIDDIAEMGFGGSTTAEINWSRNHCHHHTPYRSTLGGYSSLFDAFAESPRQCMDPVDYVYGVLGIFQIDIPRKTDPNEYQKRL</sequence>
<feature type="compositionally biased region" description="Acidic residues" evidence="1">
    <location>
        <begin position="7"/>
        <end position="26"/>
    </location>
</feature>
<dbReference type="PANTHER" id="PTHR24148:SF64">
    <property type="entry name" value="HETEROKARYON INCOMPATIBILITY DOMAIN-CONTAINING PROTEIN"/>
    <property type="match status" value="1"/>
</dbReference>
<dbReference type="OrthoDB" id="2283525at2759"/>
<feature type="domain" description="Heterokaryon incompatibility" evidence="2">
    <location>
        <begin position="96"/>
        <end position="240"/>
    </location>
</feature>
<dbReference type="Proteomes" id="UP000027586">
    <property type="component" value="Unassembled WGS sequence"/>
</dbReference>
<comment type="caution">
    <text evidence="3">The sequence shown here is derived from an EMBL/GenBank/DDBJ whole genome shotgun (WGS) entry which is preliminary data.</text>
</comment>
<proteinExistence type="predicted"/>
<dbReference type="InterPro" id="IPR052895">
    <property type="entry name" value="HetReg/Transcr_Mod"/>
</dbReference>
<dbReference type="Pfam" id="PF06985">
    <property type="entry name" value="HET"/>
    <property type="match status" value="1"/>
</dbReference>
<protein>
    <recommendedName>
        <fullName evidence="2">Heterokaryon incompatibility domain-containing protein</fullName>
    </recommendedName>
</protein>
<reference evidence="3" key="1">
    <citation type="submission" date="2013-08" db="EMBL/GenBank/DDBJ databases">
        <title>Gene expansion shapes genome architecture in the human pathogen Lichtheimia corymbifera: an evolutionary genomics analysis in the ancient terrestrial Mucorales (Mucoromycotina).</title>
        <authorList>
            <person name="Schwartze V.U."/>
            <person name="Winter S."/>
            <person name="Shelest E."/>
            <person name="Marcet-Houben M."/>
            <person name="Horn F."/>
            <person name="Wehner S."/>
            <person name="Hoffmann K."/>
            <person name="Riege K."/>
            <person name="Sammeth M."/>
            <person name="Nowrousian M."/>
            <person name="Valiante V."/>
            <person name="Linde J."/>
            <person name="Jacobsen I.D."/>
            <person name="Marz M."/>
            <person name="Brakhage A.A."/>
            <person name="Gabaldon T."/>
            <person name="Bocker S."/>
            <person name="Voigt K."/>
        </authorList>
    </citation>
    <scope>NUCLEOTIDE SEQUENCE [LARGE SCALE GENOMIC DNA]</scope>
    <source>
        <strain evidence="3">FSU 9682</strain>
    </source>
</reference>